<keyword evidence="3" id="KW-0378">Hydrolase</keyword>
<dbReference type="Gene3D" id="3.40.50.300">
    <property type="entry name" value="P-loop containing nucleotide triphosphate hydrolases"/>
    <property type="match status" value="2"/>
</dbReference>
<dbReference type="Pfam" id="PF04851">
    <property type="entry name" value="ResIII"/>
    <property type="match status" value="1"/>
</dbReference>
<dbReference type="AlphaFoldDB" id="A0A6J4IIP0"/>
<dbReference type="Pfam" id="PF11907">
    <property type="entry name" value="DUF3427"/>
    <property type="match status" value="1"/>
</dbReference>
<evidence type="ECO:0000259" key="2">
    <source>
        <dbReference type="PROSITE" id="PS51194"/>
    </source>
</evidence>
<keyword evidence="3" id="KW-0067">ATP-binding</keyword>
<reference evidence="3" key="1">
    <citation type="submission" date="2020-02" db="EMBL/GenBank/DDBJ databases">
        <authorList>
            <person name="Meier V. D."/>
        </authorList>
    </citation>
    <scope>NUCLEOTIDE SEQUENCE</scope>
    <source>
        <strain evidence="3">AVDCRST_MAG10</strain>
    </source>
</reference>
<dbReference type="GO" id="GO:0003677">
    <property type="term" value="F:DNA binding"/>
    <property type="evidence" value="ECO:0007669"/>
    <property type="project" value="InterPro"/>
</dbReference>
<keyword evidence="3" id="KW-0547">Nucleotide-binding</keyword>
<evidence type="ECO:0000259" key="1">
    <source>
        <dbReference type="PROSITE" id="PS51192"/>
    </source>
</evidence>
<dbReference type="GO" id="GO:0016887">
    <property type="term" value="F:ATP hydrolysis activity"/>
    <property type="evidence" value="ECO:0007669"/>
    <property type="project" value="TreeGrafter"/>
</dbReference>
<sequence length="1027" mass="114160">MDQAPGAGLYEALLTGRLRQVLGRLPADRLVEQLTELLDAESADRISRHVAALLARAIDAAPEGERAAEGVRLARAVVSRLESLAAAGLGLEEDAPLDPGRVLHAVLPLRPDGTPEPMERPLTPLLDTTVLTNAPGEPVVGHELRAEVPSADGIDVVMAFIRFSGIRALGEALRRHCRAGKALRVLTTTYTNSTEQRALDALQDLGADVRVSYDTSSTRLHAKAWIFHRGSGYSTAYVGSSNLTHMAQVTGLEWNVRISGARNPDAVAKMAAVFTSYWASRDFVAYDADEFRQRTAEEDRSPGLMLSPVEIELRPFQDRLLEQLAVSRAQGHHRNLLVAATGTGKTVMAAVDFAGLRSTLPRDRLLFVAHREEILDQSRATFRHALRDATFGEKWVGRDRPTRFEHVFASIQSLNASGVDAIEPAHFDVVIVDEFHHAAARSYEALLAQVRPRELLGLTATPERADGLDVLRHFDGRIAAELRLWDAIDQHYLAPFDYFGIHDGMDLRDVPWRRGRGYDVAELTNVFTADHAWARRVLEQVRRKVTDPSRMRALGFCVSIDHARFMAERFREAGIPAVAIWGDSPRDDRQAALRDLDTGRVGVVFTVDLFNEGVDVPTVDTLLLLRPTDSPTLFLQQLGRGLRKAPGKAVCTVLDFVGTHRKEFRYDRRFRALLGGSRKDVERQVEHGFPFLPAGCNLALDPVAQGIVLRSIRNAIPSVWRDKWTELRSLGDVSLARYLEHTGLEVDDLYAANHSWTEMRRAAGLPTAPAAPNELPLLRAVGRLLHVDDPERIAAYRSFVAGEHPPNVAGLDERNRRLLRMLVGSITTLRTSGSSREAAEELWQHPQVRAELGELLDLLASRINHLQPALDLDTRVPLRAHARYTRTEILAAFGVGEGAKPPTWQSGVWWERTSGTDLFAFTLDKSVGGFSPTTRYRDYAISRDLIHWESQSSTSADSDTGRRYIDQTRKGTKVVLFGRLRADHRAFWCLGTAHYRSHEGDRPIAFVWKLDHPLPADLYTSFAAAVA</sequence>
<dbReference type="CDD" id="cd18799">
    <property type="entry name" value="SF2_C_EcoAI-like"/>
    <property type="match status" value="1"/>
</dbReference>
<dbReference type="InterPro" id="IPR014001">
    <property type="entry name" value="Helicase_ATP-bd"/>
</dbReference>
<keyword evidence="3" id="KW-0347">Helicase</keyword>
<organism evidence="3">
    <name type="scientific">uncultured Acidimicrobiales bacterium</name>
    <dbReference type="NCBI Taxonomy" id="310071"/>
    <lineage>
        <taxon>Bacteria</taxon>
        <taxon>Bacillati</taxon>
        <taxon>Actinomycetota</taxon>
        <taxon>Acidimicrobiia</taxon>
        <taxon>Acidimicrobiales</taxon>
        <taxon>environmental samples</taxon>
    </lineage>
</organism>
<dbReference type="InterPro" id="IPR025202">
    <property type="entry name" value="PLD-like_dom"/>
</dbReference>
<dbReference type="InterPro" id="IPR027417">
    <property type="entry name" value="P-loop_NTPase"/>
</dbReference>
<dbReference type="InterPro" id="IPR052511">
    <property type="entry name" value="ATP-dep_Helicase"/>
</dbReference>
<dbReference type="Pfam" id="PF00271">
    <property type="entry name" value="Helicase_C"/>
    <property type="match status" value="1"/>
</dbReference>
<dbReference type="PROSITE" id="PS51194">
    <property type="entry name" value="HELICASE_CTER"/>
    <property type="match status" value="1"/>
</dbReference>
<dbReference type="Pfam" id="PF13091">
    <property type="entry name" value="PLDc_2"/>
    <property type="match status" value="1"/>
</dbReference>
<dbReference type="SMART" id="SM00487">
    <property type="entry name" value="DEXDc"/>
    <property type="match status" value="1"/>
</dbReference>
<feature type="domain" description="Helicase ATP-binding" evidence="1">
    <location>
        <begin position="326"/>
        <end position="480"/>
    </location>
</feature>
<dbReference type="InterPro" id="IPR006935">
    <property type="entry name" value="Helicase/UvrB_N"/>
</dbReference>
<dbReference type="CDD" id="cd18032">
    <property type="entry name" value="DEXHc_RE_I_III_res"/>
    <property type="match status" value="1"/>
</dbReference>
<dbReference type="SUPFAM" id="SSF52540">
    <property type="entry name" value="P-loop containing nucleoside triphosphate hydrolases"/>
    <property type="match status" value="1"/>
</dbReference>
<dbReference type="GO" id="GO:0005524">
    <property type="term" value="F:ATP binding"/>
    <property type="evidence" value="ECO:0007669"/>
    <property type="project" value="InterPro"/>
</dbReference>
<dbReference type="PROSITE" id="PS51192">
    <property type="entry name" value="HELICASE_ATP_BIND_1"/>
    <property type="match status" value="1"/>
</dbReference>
<dbReference type="PANTHER" id="PTHR47962">
    <property type="entry name" value="ATP-DEPENDENT HELICASE LHR-RELATED-RELATED"/>
    <property type="match status" value="1"/>
</dbReference>
<evidence type="ECO:0000313" key="3">
    <source>
        <dbReference type="EMBL" id="CAA9251454.1"/>
    </source>
</evidence>
<dbReference type="InterPro" id="IPR001650">
    <property type="entry name" value="Helicase_C-like"/>
</dbReference>
<dbReference type="InterPro" id="IPR021835">
    <property type="entry name" value="DUF3427"/>
</dbReference>
<dbReference type="EMBL" id="CADCTB010000142">
    <property type="protein sequence ID" value="CAA9251454.1"/>
    <property type="molecule type" value="Genomic_DNA"/>
</dbReference>
<dbReference type="PANTHER" id="PTHR47962:SF7">
    <property type="entry name" value="MITOCHONDRIAL ATP-DEPENDENT HELICASE IRC3-RELATED"/>
    <property type="match status" value="1"/>
</dbReference>
<dbReference type="Gene3D" id="3.30.870.10">
    <property type="entry name" value="Endonuclease Chain A"/>
    <property type="match status" value="1"/>
</dbReference>
<name>A0A6J4IIP0_9ACTN</name>
<protein>
    <submittedName>
        <fullName evidence="3">Helicase, C-terminal:Type III restriction enzyme, res subunit:DEAD/DEAH box helicase, N-terminal</fullName>
    </submittedName>
</protein>
<accession>A0A6J4IIP0</accession>
<dbReference type="SUPFAM" id="SSF56024">
    <property type="entry name" value="Phospholipase D/nuclease"/>
    <property type="match status" value="1"/>
</dbReference>
<proteinExistence type="predicted"/>
<gene>
    <name evidence="3" type="ORF">AVDCRST_MAG10-2242</name>
</gene>
<dbReference type="GO" id="GO:0004386">
    <property type="term" value="F:helicase activity"/>
    <property type="evidence" value="ECO:0007669"/>
    <property type="project" value="UniProtKB-KW"/>
</dbReference>
<dbReference type="SMART" id="SM00490">
    <property type="entry name" value="HELICc"/>
    <property type="match status" value="1"/>
</dbReference>
<feature type="domain" description="Helicase C-terminal" evidence="2">
    <location>
        <begin position="537"/>
        <end position="689"/>
    </location>
</feature>